<dbReference type="InterPro" id="IPR057774">
    <property type="entry name" value="D8C_UMOD/GP2/OIT3-like"/>
</dbReference>
<dbReference type="OrthoDB" id="10043005at2759"/>
<organism evidence="5 6">
    <name type="scientific">Mytilus coruscus</name>
    <name type="common">Sea mussel</name>
    <dbReference type="NCBI Taxonomy" id="42192"/>
    <lineage>
        <taxon>Eukaryota</taxon>
        <taxon>Metazoa</taxon>
        <taxon>Spiralia</taxon>
        <taxon>Lophotrochozoa</taxon>
        <taxon>Mollusca</taxon>
        <taxon>Bivalvia</taxon>
        <taxon>Autobranchia</taxon>
        <taxon>Pteriomorphia</taxon>
        <taxon>Mytilida</taxon>
        <taxon>Mytiloidea</taxon>
        <taxon>Mytilidae</taxon>
        <taxon>Mytilinae</taxon>
        <taxon>Mytilus</taxon>
    </lineage>
</organism>
<feature type="signal peptide" evidence="3">
    <location>
        <begin position="1"/>
        <end position="26"/>
    </location>
</feature>
<keyword evidence="2" id="KW-1015">Disulfide bond</keyword>
<protein>
    <recommendedName>
        <fullName evidence="4">UMOD/GP2/OIT3-like D8C domain-containing protein</fullName>
    </recommendedName>
</protein>
<evidence type="ECO:0000256" key="1">
    <source>
        <dbReference type="ARBA" id="ARBA00022729"/>
    </source>
</evidence>
<dbReference type="Proteomes" id="UP000507470">
    <property type="component" value="Unassembled WGS sequence"/>
</dbReference>
<name>A0A6J8D1D1_MYTCO</name>
<feature type="chain" id="PRO_5026830314" description="UMOD/GP2/OIT3-like D8C domain-containing protein" evidence="3">
    <location>
        <begin position="27"/>
        <end position="175"/>
    </location>
</feature>
<evidence type="ECO:0000256" key="2">
    <source>
        <dbReference type="ARBA" id="ARBA00023157"/>
    </source>
</evidence>
<keyword evidence="1 3" id="KW-0732">Signal</keyword>
<dbReference type="EMBL" id="CACVKT020006521">
    <property type="protein sequence ID" value="CAC5402533.1"/>
    <property type="molecule type" value="Genomic_DNA"/>
</dbReference>
<proteinExistence type="predicted"/>
<evidence type="ECO:0000313" key="5">
    <source>
        <dbReference type="EMBL" id="CAC5402533.1"/>
    </source>
</evidence>
<evidence type="ECO:0000259" key="4">
    <source>
        <dbReference type="Pfam" id="PF23283"/>
    </source>
</evidence>
<dbReference type="Pfam" id="PF23283">
    <property type="entry name" value="D8C_UMOD"/>
    <property type="match status" value="1"/>
</dbReference>
<gene>
    <name evidence="5" type="ORF">MCOR_36471</name>
</gene>
<accession>A0A6J8D1D1</accession>
<keyword evidence="6" id="KW-1185">Reference proteome</keyword>
<evidence type="ECO:0000313" key="6">
    <source>
        <dbReference type="Proteomes" id="UP000507470"/>
    </source>
</evidence>
<evidence type="ECO:0000256" key="3">
    <source>
        <dbReference type="SAM" id="SignalP"/>
    </source>
</evidence>
<dbReference type="AlphaFoldDB" id="A0A6J8D1D1"/>
<reference evidence="5 6" key="1">
    <citation type="submission" date="2020-06" db="EMBL/GenBank/DDBJ databases">
        <authorList>
            <person name="Li R."/>
            <person name="Bekaert M."/>
        </authorList>
    </citation>
    <scope>NUCLEOTIDE SEQUENCE [LARGE SCALE GENOMIC DNA]</scope>
    <source>
        <strain evidence="6">wild</strain>
    </source>
</reference>
<feature type="domain" description="UMOD/GP2/OIT3-like D8C" evidence="4">
    <location>
        <begin position="66"/>
        <end position="149"/>
    </location>
</feature>
<sequence>MNNLVDEKYTMKHCVIVLLIIPFAKALEPCSDYSTITNEENRSPFHQNSFSDTPISDDRLTPGWYRIEMNTGSLIPNQIPELFRCGTWNPIWLNGTLPSVPEVRVNGQVCVNTFNSVCEYTWFINIKFCCGNYLVYELLSSPVEKSAYCFGNSSNGFVSSKDNTIGCYIVLIRMT</sequence>